<dbReference type="InterPro" id="IPR009200">
    <property type="entry name" value="DUF1269_membrane"/>
</dbReference>
<dbReference type="EMBL" id="CP004373">
    <property type="protein sequence ID" value="AHK70986.1"/>
    <property type="molecule type" value="Genomic_DNA"/>
</dbReference>
<dbReference type="GeneID" id="56905315"/>
<sequence>MDTNILVLSFTEQSKAFQAFSELRERAADQKLVVINEAVVERTTDGNITIHDNWANGSSGEQVLNGTLLGSLVGLLLGPLGVLLGASMGALVGSSLSVEDAAIRSSLLAQIASVIPVGTTAVIATVQEYVPQVVDDLAASLGASLVLRRPIEAVEREVLAQQKAQAAAAAEAERVLVQQHSTEWHDRMSEWQKQVSTSLHNLKNRITGG</sequence>
<dbReference type="KEGG" id="goy:GLS_c10790"/>
<proteinExistence type="predicted"/>
<accession>A0A067Z1X6</accession>
<organism evidence="1 2">
    <name type="scientific">Gluconobacter oxydans DSM 3504</name>
    <dbReference type="NCBI Taxonomy" id="1288313"/>
    <lineage>
        <taxon>Bacteria</taxon>
        <taxon>Pseudomonadati</taxon>
        <taxon>Pseudomonadota</taxon>
        <taxon>Alphaproteobacteria</taxon>
        <taxon>Acetobacterales</taxon>
        <taxon>Acetobacteraceae</taxon>
        <taxon>Gluconobacter</taxon>
    </lineage>
</organism>
<name>A0A067Z1X6_GLUOY</name>
<dbReference type="HOGENOM" id="CLU_107989_1_0_5"/>
<gene>
    <name evidence="1" type="ORF">GLS_c10790</name>
</gene>
<dbReference type="RefSeq" id="WP_011252572.1">
    <property type="nucleotide sequence ID" value="NZ_CP004373.1"/>
</dbReference>
<evidence type="ECO:0000313" key="2">
    <source>
        <dbReference type="Proteomes" id="UP000031656"/>
    </source>
</evidence>
<dbReference type="AlphaFoldDB" id="A0A067Z1X6"/>
<dbReference type="Proteomes" id="UP000031656">
    <property type="component" value="Chromosome"/>
</dbReference>
<evidence type="ECO:0000313" key="1">
    <source>
        <dbReference type="EMBL" id="AHK70986.1"/>
    </source>
</evidence>
<dbReference type="Pfam" id="PF06897">
    <property type="entry name" value="DUF1269"/>
    <property type="match status" value="1"/>
</dbReference>
<reference evidence="1 2" key="1">
    <citation type="journal article" date="2015" name="Appl. Microbiol. Biotechnol.">
        <title>The consequence of an additional NADH dehydrogenase paralog on the growth of Gluconobacter oxydans DSM3504.</title>
        <authorList>
            <person name="Kostner D."/>
            <person name="Luchterhand B."/>
            <person name="Junker A."/>
            <person name="Volland S."/>
            <person name="Daniel R."/>
            <person name="Buchs J."/>
            <person name="Liebl W."/>
            <person name="Ehrenreich A."/>
        </authorList>
    </citation>
    <scope>NUCLEOTIDE SEQUENCE [LARGE SCALE GENOMIC DNA]</scope>
    <source>
        <strain evidence="1">DSM 3504</strain>
    </source>
</reference>
<protein>
    <recommendedName>
        <fullName evidence="3">DUF1269 domain-containing protein</fullName>
    </recommendedName>
</protein>
<evidence type="ECO:0008006" key="3">
    <source>
        <dbReference type="Google" id="ProtNLM"/>
    </source>
</evidence>